<evidence type="ECO:0000313" key="2">
    <source>
        <dbReference type="Proteomes" id="UP000614811"/>
    </source>
</evidence>
<gene>
    <name evidence="1" type="ORF">GCM10008090_10240</name>
</gene>
<reference evidence="1" key="1">
    <citation type="journal article" date="2014" name="Int. J. Syst. Evol. Microbiol.">
        <title>Complete genome sequence of Corynebacterium casei LMG S-19264T (=DSM 44701T), isolated from a smear-ripened cheese.</title>
        <authorList>
            <consortium name="US DOE Joint Genome Institute (JGI-PGF)"/>
            <person name="Walter F."/>
            <person name="Albersmeier A."/>
            <person name="Kalinowski J."/>
            <person name="Ruckert C."/>
        </authorList>
    </citation>
    <scope>NUCLEOTIDE SEQUENCE</scope>
    <source>
        <strain evidence="1">KCTC 12711</strain>
    </source>
</reference>
<proteinExistence type="predicted"/>
<dbReference type="RefSeq" id="WP_189398969.1">
    <property type="nucleotide sequence ID" value="NZ_BMXA01000002.1"/>
</dbReference>
<sequence>MSKTLEEVANDLVDLLNGETDKLKKKYDKNVVDELNEIFTGDPKALQKKYQNEAYDKYVEKFSSSIPLWKLNDKEWVHCRKEVWQRIIEREKGERNDFVKSYWEEAGRFFLRAKPRKNDSVIYVYRRMAYTPFSSVEEIRELYMNEHVSLRRNLHEQLLSYASRTYRAVPEEFYRVKLIADALYCKEYVAKKSPMGHANTPKFSVFYPRDFIIRYTGEVRKYLNRSDSTHLEKLSQVQNLQWNGHERSFAEVTIDYFLGSLEYAVNNNTDEYGGVITETGIEGVNQMCELIESYSPDIHDENRDKYVEVACSSILENDAVKKVRARV</sequence>
<name>A0A918RK98_9GAMM</name>
<protein>
    <submittedName>
        <fullName evidence="1">Uncharacterized protein</fullName>
    </submittedName>
</protein>
<evidence type="ECO:0000313" key="1">
    <source>
        <dbReference type="EMBL" id="GHA03206.1"/>
    </source>
</evidence>
<accession>A0A918RK98</accession>
<reference evidence="1" key="2">
    <citation type="submission" date="2020-09" db="EMBL/GenBank/DDBJ databases">
        <authorList>
            <person name="Sun Q."/>
            <person name="Kim S."/>
        </authorList>
    </citation>
    <scope>NUCLEOTIDE SEQUENCE</scope>
    <source>
        <strain evidence="1">KCTC 12711</strain>
    </source>
</reference>
<comment type="caution">
    <text evidence="1">The sequence shown here is derived from an EMBL/GenBank/DDBJ whole genome shotgun (WGS) entry which is preliminary data.</text>
</comment>
<keyword evidence="2" id="KW-1185">Reference proteome</keyword>
<dbReference type="AlphaFoldDB" id="A0A918RK98"/>
<dbReference type="EMBL" id="BMXA01000002">
    <property type="protein sequence ID" value="GHA03206.1"/>
    <property type="molecule type" value="Genomic_DNA"/>
</dbReference>
<organism evidence="1 2">
    <name type="scientific">Arenicella chitinivorans</name>
    <dbReference type="NCBI Taxonomy" id="1329800"/>
    <lineage>
        <taxon>Bacteria</taxon>
        <taxon>Pseudomonadati</taxon>
        <taxon>Pseudomonadota</taxon>
        <taxon>Gammaproteobacteria</taxon>
        <taxon>Arenicellales</taxon>
        <taxon>Arenicellaceae</taxon>
        <taxon>Arenicella</taxon>
    </lineage>
</organism>
<dbReference type="Proteomes" id="UP000614811">
    <property type="component" value="Unassembled WGS sequence"/>
</dbReference>